<evidence type="ECO:0000256" key="1">
    <source>
        <dbReference type="SAM" id="MobiDB-lite"/>
    </source>
</evidence>
<dbReference type="Proteomes" id="UP000076722">
    <property type="component" value="Unassembled WGS sequence"/>
</dbReference>
<protein>
    <submittedName>
        <fullName evidence="2">Uncharacterized protein</fullName>
    </submittedName>
</protein>
<dbReference type="AlphaFoldDB" id="A0A164Q3R1"/>
<name>A0A164Q3R1_9AGAM</name>
<feature type="region of interest" description="Disordered" evidence="1">
    <location>
        <begin position="67"/>
        <end position="102"/>
    </location>
</feature>
<organism evidence="2 3">
    <name type="scientific">Sistotremastrum niveocremeum HHB9708</name>
    <dbReference type="NCBI Taxonomy" id="1314777"/>
    <lineage>
        <taxon>Eukaryota</taxon>
        <taxon>Fungi</taxon>
        <taxon>Dikarya</taxon>
        <taxon>Basidiomycota</taxon>
        <taxon>Agaricomycotina</taxon>
        <taxon>Agaricomycetes</taxon>
        <taxon>Sistotremastrales</taxon>
        <taxon>Sistotremastraceae</taxon>
        <taxon>Sertulicium</taxon>
        <taxon>Sertulicium niveocremeum</taxon>
    </lineage>
</organism>
<sequence>MGFFSSVVTQQGSLSFWNHSKTDPLPMHSSIETLALGKTALSRTELQPHRCDLISPPDLTPLISPPTVSAAADHTQDVRTPRSTTPEVQGPRDNTPDINNPNLLMSNMKTTKSCGKATIIPQHLHTSWEIDSPIFLSNSKSTFLLYIDDLVYYILQDSMSPGRVQVLLMAMVY</sequence>
<dbReference type="EMBL" id="KV419428">
    <property type="protein sequence ID" value="KZS89299.1"/>
    <property type="molecule type" value="Genomic_DNA"/>
</dbReference>
<reference evidence="2 3" key="1">
    <citation type="journal article" date="2016" name="Mol. Biol. Evol.">
        <title>Comparative Genomics of Early-Diverging Mushroom-Forming Fungi Provides Insights into the Origins of Lignocellulose Decay Capabilities.</title>
        <authorList>
            <person name="Nagy L.G."/>
            <person name="Riley R."/>
            <person name="Tritt A."/>
            <person name="Adam C."/>
            <person name="Daum C."/>
            <person name="Floudas D."/>
            <person name="Sun H."/>
            <person name="Yadav J.S."/>
            <person name="Pangilinan J."/>
            <person name="Larsson K.H."/>
            <person name="Matsuura K."/>
            <person name="Barry K."/>
            <person name="Labutti K."/>
            <person name="Kuo R."/>
            <person name="Ohm R.A."/>
            <person name="Bhattacharya S.S."/>
            <person name="Shirouzu T."/>
            <person name="Yoshinaga Y."/>
            <person name="Martin F.M."/>
            <person name="Grigoriev I.V."/>
            <person name="Hibbett D.S."/>
        </authorList>
    </citation>
    <scope>NUCLEOTIDE SEQUENCE [LARGE SCALE GENOMIC DNA]</scope>
    <source>
        <strain evidence="2 3">HHB9708</strain>
    </source>
</reference>
<evidence type="ECO:0000313" key="2">
    <source>
        <dbReference type="EMBL" id="KZS89299.1"/>
    </source>
</evidence>
<evidence type="ECO:0000313" key="3">
    <source>
        <dbReference type="Proteomes" id="UP000076722"/>
    </source>
</evidence>
<accession>A0A164Q3R1</accession>
<proteinExistence type="predicted"/>
<keyword evidence="3" id="KW-1185">Reference proteome</keyword>
<gene>
    <name evidence="2" type="ORF">SISNIDRAFT_469347</name>
</gene>